<dbReference type="Proteomes" id="UP000253941">
    <property type="component" value="Unassembled WGS sequence"/>
</dbReference>
<dbReference type="EMBL" id="QPMH01000001">
    <property type="protein sequence ID" value="RDD63854.1"/>
    <property type="molecule type" value="Genomic_DNA"/>
</dbReference>
<dbReference type="RefSeq" id="WP_114580367.1">
    <property type="nucleotide sequence ID" value="NZ_QPMH01000001.1"/>
</dbReference>
<protein>
    <submittedName>
        <fullName evidence="1">Histidine ammonia-lyase</fullName>
    </submittedName>
</protein>
<keyword evidence="2" id="KW-1185">Reference proteome</keyword>
<dbReference type="AlphaFoldDB" id="A0A369TGW0"/>
<accession>A0A369TGW0</accession>
<reference evidence="1 2" key="1">
    <citation type="submission" date="2018-07" db="EMBL/GenBank/DDBJ databases">
        <title>Venubactetium sediminum gen. nov., sp. nov., isolated from a marine solar saltern.</title>
        <authorList>
            <person name="Wang S."/>
        </authorList>
    </citation>
    <scope>NUCLEOTIDE SEQUENCE [LARGE SCALE GENOMIC DNA]</scope>
    <source>
        <strain evidence="1 2">WD2A32</strain>
    </source>
</reference>
<dbReference type="PANTHER" id="PTHR10362">
    <property type="entry name" value="HISTIDINE AMMONIA-LYASE"/>
    <property type="match status" value="1"/>
</dbReference>
<comment type="caution">
    <text evidence="1">The sequence shown here is derived from an EMBL/GenBank/DDBJ whole genome shotgun (WGS) entry which is preliminary data.</text>
</comment>
<dbReference type="GO" id="GO:0016841">
    <property type="term" value="F:ammonia-lyase activity"/>
    <property type="evidence" value="ECO:0007669"/>
    <property type="project" value="UniProtKB-ARBA"/>
</dbReference>
<organism evidence="1 2">
    <name type="scientific">Ferruginivarius sediminum</name>
    <dbReference type="NCBI Taxonomy" id="2661937"/>
    <lineage>
        <taxon>Bacteria</taxon>
        <taxon>Pseudomonadati</taxon>
        <taxon>Pseudomonadota</taxon>
        <taxon>Alphaproteobacteria</taxon>
        <taxon>Rhodospirillales</taxon>
        <taxon>Rhodospirillaceae</taxon>
        <taxon>Ferruginivarius</taxon>
    </lineage>
</organism>
<dbReference type="SUPFAM" id="SSF48557">
    <property type="entry name" value="L-aspartase-like"/>
    <property type="match status" value="1"/>
</dbReference>
<dbReference type="InterPro" id="IPR008948">
    <property type="entry name" value="L-Aspartase-like"/>
</dbReference>
<evidence type="ECO:0000313" key="1">
    <source>
        <dbReference type="EMBL" id="RDD63854.1"/>
    </source>
</evidence>
<dbReference type="Gene3D" id="1.10.275.10">
    <property type="entry name" value="Fumarase/aspartase (N-terminal domain)"/>
    <property type="match status" value="1"/>
</dbReference>
<proteinExistence type="predicted"/>
<dbReference type="Pfam" id="PF00221">
    <property type="entry name" value="Lyase_aromatic"/>
    <property type="match status" value="2"/>
</dbReference>
<gene>
    <name evidence="1" type="ORF">DRB17_01420</name>
</gene>
<sequence>MTVRLHGRSDIDLDAFERVTRRGEGICLDENAESRMSRARESFLALLDSDPDIVVYGVTSGYGQNAYQRFTLEERRAHARKPSIAPMTSFGRPLPGRVVRGIVLARLANFVEGHAAVTPELGRAVAAMLDSGKLPVVPMDGTGCAGEIQPLSHLFAPLASGFPLAEKEALALINGSPTAAALVADAVLGARHRQTLLEGVFALSIEALQAPLEAYDSALTVLWNDPDEAAALRSLAGWLESAPGGRRPYQAPVSWRILPRVLGQARRALRQAEEVAEASLGAVTDNPIYLPPDDGHPLGRVISNGGYHNARAYPALDALTAVYADLALLADRHVTKLLDGKTSLLPHQLQVGEAYLGTLGFAAAGWAEQARQAARTTLLPGSEGGGFGQNDVAVPVMHAWRRHREAATALESAVATLAVVCSQAFRANGHGPAPALDELLAEIRAEVPPVIDPQPLGPAVERLAERWHGETAPEAGTV</sequence>
<name>A0A369TGW0_9PROT</name>
<evidence type="ECO:0000313" key="2">
    <source>
        <dbReference type="Proteomes" id="UP000253941"/>
    </source>
</evidence>
<dbReference type="InterPro" id="IPR001106">
    <property type="entry name" value="Aromatic_Lyase"/>
</dbReference>
<keyword evidence="1" id="KW-0456">Lyase</keyword>
<dbReference type="InterPro" id="IPR024083">
    <property type="entry name" value="Fumarase/histidase_N"/>
</dbReference>
<dbReference type="Gene3D" id="1.20.200.10">
    <property type="entry name" value="Fumarase/aspartase (Central domain)"/>
    <property type="match status" value="1"/>
</dbReference>